<proteinExistence type="predicted"/>
<dbReference type="PANTHER" id="PTHR46651">
    <property type="entry name" value="POLYADENYLATE-BINDING PROTEIN-INTERACTING PROTEIN 7"/>
    <property type="match status" value="1"/>
</dbReference>
<dbReference type="AlphaFoldDB" id="A0A7I8IND0"/>
<evidence type="ECO:0000313" key="3">
    <source>
        <dbReference type="Proteomes" id="UP001189122"/>
    </source>
</evidence>
<dbReference type="EMBL" id="CACRZD030000005">
    <property type="protein sequence ID" value="CAA6659309.1"/>
    <property type="molecule type" value="Genomic_DNA"/>
</dbReference>
<dbReference type="InterPro" id="IPR053242">
    <property type="entry name" value="PAM2-like_domain"/>
</dbReference>
<sequence length="359" mass="40175">MRLHAQNNVTSLNPNAAEFVPYVHRSPSGSDRNIDMTRLNSPRTSGKTVLDRPAFNVSDNYDDEARQYWDHQLPDDITPDFKVMLSLNDGMKMSRTAGGQFLGKQQEVSLKGSTNIALGRTMGYSSPMYAENFSTTLMDLATNPWDKHFMRGDRHVGNYREREHAIGDSSASFLGDLLNKKEAVKAMEFLASRFPGFAVEKLMEAYLANGCDLNSTTEKLTRLELQVNGFNMNRKSRSFVAPNLGGLEFPVRSLTESPNGFPDYGSEDSQRAPISYQLYSFASAAGRLALEDPGRWKYERNGSKRTPSLYQVFQTSYLVSKQLTLLVSGGEPETRWVTSSSAFLEIFLLFIAHCIGFSS</sequence>
<gene>
    <name evidence="2" type="ORF">SI7747_05005732</name>
</gene>
<reference evidence="2 3" key="1">
    <citation type="submission" date="2019-12" db="EMBL/GenBank/DDBJ databases">
        <authorList>
            <person name="Scholz U."/>
            <person name="Mascher M."/>
            <person name="Fiebig A."/>
        </authorList>
    </citation>
    <scope>NUCLEOTIDE SEQUENCE</scope>
</reference>
<dbReference type="EMBL" id="LR743592">
    <property type="protein sequence ID" value="CAA2619563.1"/>
    <property type="molecule type" value="Genomic_DNA"/>
</dbReference>
<dbReference type="PANTHER" id="PTHR46651:SF1">
    <property type="entry name" value="SMALL MUTS RELATED FAMILY PROTEIN"/>
    <property type="match status" value="1"/>
</dbReference>
<dbReference type="Proteomes" id="UP001189122">
    <property type="component" value="Unassembled WGS sequence"/>
</dbReference>
<evidence type="ECO:0000313" key="2">
    <source>
        <dbReference type="EMBL" id="CAA2619563.1"/>
    </source>
</evidence>
<keyword evidence="3" id="KW-1185">Reference proteome</keyword>
<name>A0A7I8IND0_SPIIN</name>
<protein>
    <submittedName>
        <fullName evidence="2">Uncharacterized protein</fullName>
    </submittedName>
</protein>
<feature type="region of interest" description="Disordered" evidence="1">
    <location>
        <begin position="24"/>
        <end position="47"/>
    </location>
</feature>
<evidence type="ECO:0000256" key="1">
    <source>
        <dbReference type="SAM" id="MobiDB-lite"/>
    </source>
</evidence>
<accession>A0A7I8IND0</accession>
<feature type="compositionally biased region" description="Polar residues" evidence="1">
    <location>
        <begin position="38"/>
        <end position="47"/>
    </location>
</feature>
<organism evidence="2">
    <name type="scientific">Spirodela intermedia</name>
    <name type="common">Intermediate duckweed</name>
    <dbReference type="NCBI Taxonomy" id="51605"/>
    <lineage>
        <taxon>Eukaryota</taxon>
        <taxon>Viridiplantae</taxon>
        <taxon>Streptophyta</taxon>
        <taxon>Embryophyta</taxon>
        <taxon>Tracheophyta</taxon>
        <taxon>Spermatophyta</taxon>
        <taxon>Magnoliopsida</taxon>
        <taxon>Liliopsida</taxon>
        <taxon>Araceae</taxon>
        <taxon>Lemnoideae</taxon>
        <taxon>Spirodela</taxon>
    </lineage>
</organism>